<evidence type="ECO:0008006" key="3">
    <source>
        <dbReference type="Google" id="ProtNLM"/>
    </source>
</evidence>
<reference evidence="1" key="1">
    <citation type="journal article" date="2020" name="New Phytol.">
        <title>Comparative genomics reveals dynamic genome evolution in host specialist ectomycorrhizal fungi.</title>
        <authorList>
            <person name="Lofgren L.A."/>
            <person name="Nguyen N.H."/>
            <person name="Vilgalys R."/>
            <person name="Ruytinx J."/>
            <person name="Liao H.L."/>
            <person name="Branco S."/>
            <person name="Kuo A."/>
            <person name="LaButti K."/>
            <person name="Lipzen A."/>
            <person name="Andreopoulos W."/>
            <person name="Pangilinan J."/>
            <person name="Riley R."/>
            <person name="Hundley H."/>
            <person name="Na H."/>
            <person name="Barry K."/>
            <person name="Grigoriev I.V."/>
            <person name="Stajich J.E."/>
            <person name="Kennedy P.G."/>
        </authorList>
    </citation>
    <scope>NUCLEOTIDE SEQUENCE</scope>
    <source>
        <strain evidence="1">DOB743</strain>
    </source>
</reference>
<dbReference type="EMBL" id="JABBWD010000022">
    <property type="protein sequence ID" value="KAG1777141.1"/>
    <property type="molecule type" value="Genomic_DNA"/>
</dbReference>
<dbReference type="AlphaFoldDB" id="A0A9P6ZV92"/>
<sequence length="181" mass="21130">MTAKLEDLVAHFGGESARTHCFLHVVNLIAKSLIKEFDLPKKKADEVLSRAEEDMQEFTTDIEWEDQITVAENRDGDPNSDKFDNTEGWVDEMSELMDVKRKELQTNIQPIRLLLVKLRKLAYKMIHSMTLILPEWKLTLAELKLPERIMPRDVSTRWNSTFDMLLFAIEYRAAIDTMMDK</sequence>
<gene>
    <name evidence="1" type="ORF">EV702DRAFT_970247</name>
</gene>
<organism evidence="1 2">
    <name type="scientific">Suillus placidus</name>
    <dbReference type="NCBI Taxonomy" id="48579"/>
    <lineage>
        <taxon>Eukaryota</taxon>
        <taxon>Fungi</taxon>
        <taxon>Dikarya</taxon>
        <taxon>Basidiomycota</taxon>
        <taxon>Agaricomycotina</taxon>
        <taxon>Agaricomycetes</taxon>
        <taxon>Agaricomycetidae</taxon>
        <taxon>Boletales</taxon>
        <taxon>Suillineae</taxon>
        <taxon>Suillaceae</taxon>
        <taxon>Suillus</taxon>
    </lineage>
</organism>
<dbReference type="InterPro" id="IPR012337">
    <property type="entry name" value="RNaseH-like_sf"/>
</dbReference>
<dbReference type="OrthoDB" id="2662702at2759"/>
<keyword evidence="2" id="KW-1185">Reference proteome</keyword>
<dbReference type="Proteomes" id="UP000714275">
    <property type="component" value="Unassembled WGS sequence"/>
</dbReference>
<evidence type="ECO:0000313" key="2">
    <source>
        <dbReference type="Proteomes" id="UP000714275"/>
    </source>
</evidence>
<protein>
    <recommendedName>
        <fullName evidence="3">Transposase</fullName>
    </recommendedName>
</protein>
<evidence type="ECO:0000313" key="1">
    <source>
        <dbReference type="EMBL" id="KAG1777141.1"/>
    </source>
</evidence>
<name>A0A9P6ZV92_9AGAM</name>
<proteinExistence type="predicted"/>
<accession>A0A9P6ZV92</accession>
<dbReference type="SUPFAM" id="SSF53098">
    <property type="entry name" value="Ribonuclease H-like"/>
    <property type="match status" value="1"/>
</dbReference>
<comment type="caution">
    <text evidence="1">The sequence shown here is derived from an EMBL/GenBank/DDBJ whole genome shotgun (WGS) entry which is preliminary data.</text>
</comment>